<dbReference type="GO" id="GO:0070197">
    <property type="term" value="P:meiotic attachment of telomere to nuclear envelope"/>
    <property type="evidence" value="ECO:0007669"/>
    <property type="project" value="InterPro"/>
</dbReference>
<sequence>MVAKRVLPERRNPLIEPANSPAFDSLVERRRLGQTNLAVKPGIAGVTNASEAKNLGTFDYAHLRVPLPKDLSGSGIFTLKTTTAYPESYFLMRRSSDGYISATGMFKAAFPWATPAEEEAERRFQKTFPSAGLEEVAGSVWVAPTEALHLSDEYGMRTWIEALLDPTRIEKGTKDKNNSHITMPPHFDINDVPPPVVLPPTSALRPTRARSSRSVSPSKGATPARKIASPRKSRTTRSAIKPEAAKMGELFESTKAFVASSALQNVLENGTTASESVSSESVNGEAKPEDTVRIEVQETVEQNGEVETTITNVKVDVPLDHPELPEPEDPTKLIEQARKMVEEAKALESGALKAGQVSKRKAVDLSKDEEDSEELIEGRPAKQARTQYTTEQQLKKETVTRRALVGLGVMAAIGTAFQYFA</sequence>
<feature type="domain" description="HTH APSES-type" evidence="4">
    <location>
        <begin position="66"/>
        <end position="176"/>
    </location>
</feature>
<dbReference type="Proteomes" id="UP000481861">
    <property type="component" value="Unassembled WGS sequence"/>
</dbReference>
<name>A0A7C8MF72_9PLEO</name>
<accession>A0A7C8MF72</accession>
<dbReference type="InterPro" id="IPR003163">
    <property type="entry name" value="Tscrpt_reg_HTH_APSES-type"/>
</dbReference>
<dbReference type="GO" id="GO:1990862">
    <property type="term" value="C:nuclear membrane complex Bqt3-Bqt4"/>
    <property type="evidence" value="ECO:0007669"/>
    <property type="project" value="InterPro"/>
</dbReference>
<evidence type="ECO:0000256" key="1">
    <source>
        <dbReference type="ARBA" id="ARBA00022969"/>
    </source>
</evidence>
<organism evidence="5 6">
    <name type="scientific">Massariosphaeria phaeospora</name>
    <dbReference type="NCBI Taxonomy" id="100035"/>
    <lineage>
        <taxon>Eukaryota</taxon>
        <taxon>Fungi</taxon>
        <taxon>Dikarya</taxon>
        <taxon>Ascomycota</taxon>
        <taxon>Pezizomycotina</taxon>
        <taxon>Dothideomycetes</taxon>
        <taxon>Pleosporomycetidae</taxon>
        <taxon>Pleosporales</taxon>
        <taxon>Pleosporales incertae sedis</taxon>
        <taxon>Massariosphaeria</taxon>
    </lineage>
</organism>
<feature type="region of interest" description="Disordered" evidence="3">
    <location>
        <begin position="170"/>
        <end position="244"/>
    </location>
</feature>
<dbReference type="GO" id="GO:0044820">
    <property type="term" value="P:mitotic telomere tethering at nuclear periphery"/>
    <property type="evidence" value="ECO:0007669"/>
    <property type="project" value="TreeGrafter"/>
</dbReference>
<dbReference type="GO" id="GO:0003677">
    <property type="term" value="F:DNA binding"/>
    <property type="evidence" value="ECO:0007669"/>
    <property type="project" value="InterPro"/>
</dbReference>
<dbReference type="GO" id="GO:0048315">
    <property type="term" value="P:conidium formation"/>
    <property type="evidence" value="ECO:0007669"/>
    <property type="project" value="UniProtKB-KW"/>
</dbReference>
<protein>
    <submittedName>
        <fullName evidence="5">Apses transcription factor-like protein</fullName>
    </submittedName>
</protein>
<keyword evidence="2" id="KW-0183">Conidiation</keyword>
<feature type="region of interest" description="Disordered" evidence="3">
    <location>
        <begin position="270"/>
        <end position="291"/>
    </location>
</feature>
<dbReference type="InterPro" id="IPR036887">
    <property type="entry name" value="HTH_APSES_sf"/>
</dbReference>
<dbReference type="PROSITE" id="PS51299">
    <property type="entry name" value="HTH_APSES"/>
    <property type="match status" value="1"/>
</dbReference>
<dbReference type="SMART" id="SM01252">
    <property type="entry name" value="KilA-N"/>
    <property type="match status" value="1"/>
</dbReference>
<evidence type="ECO:0000313" key="6">
    <source>
        <dbReference type="Proteomes" id="UP000481861"/>
    </source>
</evidence>
<proteinExistence type="predicted"/>
<evidence type="ECO:0000313" key="5">
    <source>
        <dbReference type="EMBL" id="KAF2873883.1"/>
    </source>
</evidence>
<dbReference type="AlphaFoldDB" id="A0A7C8MF72"/>
<evidence type="ECO:0000256" key="2">
    <source>
        <dbReference type="ARBA" id="ARBA00023321"/>
    </source>
</evidence>
<dbReference type="SUPFAM" id="SSF54616">
    <property type="entry name" value="DNA-binding domain of Mlu1-box binding protein MBP1"/>
    <property type="match status" value="1"/>
</dbReference>
<dbReference type="EMBL" id="JAADJZ010000007">
    <property type="protein sequence ID" value="KAF2873883.1"/>
    <property type="molecule type" value="Genomic_DNA"/>
</dbReference>
<evidence type="ECO:0000259" key="4">
    <source>
        <dbReference type="PROSITE" id="PS51299"/>
    </source>
</evidence>
<dbReference type="GO" id="GO:0030435">
    <property type="term" value="P:sporulation resulting in formation of a cellular spore"/>
    <property type="evidence" value="ECO:0007669"/>
    <property type="project" value="UniProtKB-KW"/>
</dbReference>
<evidence type="ECO:0000256" key="3">
    <source>
        <dbReference type="SAM" id="MobiDB-lite"/>
    </source>
</evidence>
<dbReference type="OrthoDB" id="5346159at2759"/>
<dbReference type="PANTHER" id="PTHR38044">
    <property type="entry name" value="BOUQUET FORMATION PROTEIN 4"/>
    <property type="match status" value="1"/>
</dbReference>
<dbReference type="PANTHER" id="PTHR38044:SF1">
    <property type="entry name" value="BOUQUET FORMATION PROTEIN 4"/>
    <property type="match status" value="1"/>
</dbReference>
<gene>
    <name evidence="5" type="ORF">BDV95DRAFT_355997</name>
</gene>
<dbReference type="InterPro" id="IPR018004">
    <property type="entry name" value="KilA/APSES_HTH"/>
</dbReference>
<comment type="caution">
    <text evidence="5">The sequence shown here is derived from an EMBL/GenBank/DDBJ whole genome shotgun (WGS) entry which is preliminary data.</text>
</comment>
<keyword evidence="6" id="KW-1185">Reference proteome</keyword>
<keyword evidence="1" id="KW-0749">Sporulation</keyword>
<dbReference type="InterPro" id="IPR037548">
    <property type="entry name" value="Bqt4"/>
</dbReference>
<reference evidence="5 6" key="1">
    <citation type="submission" date="2020-01" db="EMBL/GenBank/DDBJ databases">
        <authorList>
            <consortium name="DOE Joint Genome Institute"/>
            <person name="Haridas S."/>
            <person name="Albert R."/>
            <person name="Binder M."/>
            <person name="Bloem J."/>
            <person name="Labutti K."/>
            <person name="Salamov A."/>
            <person name="Andreopoulos B."/>
            <person name="Baker S.E."/>
            <person name="Barry K."/>
            <person name="Bills G."/>
            <person name="Bluhm B.H."/>
            <person name="Cannon C."/>
            <person name="Castanera R."/>
            <person name="Culley D.E."/>
            <person name="Daum C."/>
            <person name="Ezra D."/>
            <person name="Gonzalez J.B."/>
            <person name="Henrissat B."/>
            <person name="Kuo A."/>
            <person name="Liang C."/>
            <person name="Lipzen A."/>
            <person name="Lutzoni F."/>
            <person name="Magnuson J."/>
            <person name="Mondo S."/>
            <person name="Nolan M."/>
            <person name="Ohm R."/>
            <person name="Pangilinan J."/>
            <person name="Park H.-J.H."/>
            <person name="Ramirez L."/>
            <person name="Alfaro M."/>
            <person name="Sun H."/>
            <person name="Tritt A."/>
            <person name="Yoshinaga Y."/>
            <person name="Zwiers L.-H.L."/>
            <person name="Turgeon B.G."/>
            <person name="Goodwin S.B."/>
            <person name="Spatafora J.W."/>
            <person name="Crous P.W."/>
            <person name="Grigoriev I.V."/>
        </authorList>
    </citation>
    <scope>NUCLEOTIDE SEQUENCE [LARGE SCALE GENOMIC DNA]</scope>
    <source>
        <strain evidence="5 6">CBS 611.86</strain>
    </source>
</reference>